<reference evidence="1 2" key="1">
    <citation type="journal article" date="2021" name="Hortic Res">
        <title>The domestication of Cucurbita argyrosperma as revealed by the genome of its wild relative.</title>
        <authorList>
            <person name="Barrera-Redondo J."/>
            <person name="Sanchez-de la Vega G."/>
            <person name="Aguirre-Liguori J.A."/>
            <person name="Castellanos-Morales G."/>
            <person name="Gutierrez-Guerrero Y.T."/>
            <person name="Aguirre-Dugua X."/>
            <person name="Aguirre-Planter E."/>
            <person name="Tenaillon M.I."/>
            <person name="Lira-Saade R."/>
            <person name="Eguiarte L.E."/>
        </authorList>
    </citation>
    <scope>NUCLEOTIDE SEQUENCE [LARGE SCALE GENOMIC DNA]</scope>
    <source>
        <strain evidence="1">JBR-2021</strain>
    </source>
</reference>
<keyword evidence="2" id="KW-1185">Reference proteome</keyword>
<dbReference type="Proteomes" id="UP000685013">
    <property type="component" value="Chromosome 4"/>
</dbReference>
<sequence length="73" mass="8076">MKYHTRQPAEKCDSNLKGMAKQGLADGCWRRWESKAIETIALHVRSKGIAETDSVRKSSVAVASAAGRVGYRR</sequence>
<gene>
    <name evidence="1" type="ORF">SDJN03_07964</name>
</gene>
<proteinExistence type="predicted"/>
<dbReference type="EMBL" id="JAGKQH010000004">
    <property type="protein sequence ID" value="KAG6602731.1"/>
    <property type="molecule type" value="Genomic_DNA"/>
</dbReference>
<feature type="non-terminal residue" evidence="1">
    <location>
        <position position="1"/>
    </location>
</feature>
<evidence type="ECO:0000313" key="1">
    <source>
        <dbReference type="EMBL" id="KAG6602731.1"/>
    </source>
</evidence>
<accession>A0AAV6NUB7</accession>
<evidence type="ECO:0000313" key="2">
    <source>
        <dbReference type="Proteomes" id="UP000685013"/>
    </source>
</evidence>
<organism evidence="1 2">
    <name type="scientific">Cucurbita argyrosperma subsp. sororia</name>
    <dbReference type="NCBI Taxonomy" id="37648"/>
    <lineage>
        <taxon>Eukaryota</taxon>
        <taxon>Viridiplantae</taxon>
        <taxon>Streptophyta</taxon>
        <taxon>Embryophyta</taxon>
        <taxon>Tracheophyta</taxon>
        <taxon>Spermatophyta</taxon>
        <taxon>Magnoliopsida</taxon>
        <taxon>eudicotyledons</taxon>
        <taxon>Gunneridae</taxon>
        <taxon>Pentapetalae</taxon>
        <taxon>rosids</taxon>
        <taxon>fabids</taxon>
        <taxon>Cucurbitales</taxon>
        <taxon>Cucurbitaceae</taxon>
        <taxon>Cucurbiteae</taxon>
        <taxon>Cucurbita</taxon>
    </lineage>
</organism>
<name>A0AAV6NUB7_9ROSI</name>
<comment type="caution">
    <text evidence="1">The sequence shown here is derived from an EMBL/GenBank/DDBJ whole genome shotgun (WGS) entry which is preliminary data.</text>
</comment>
<dbReference type="AlphaFoldDB" id="A0AAV6NUB7"/>
<protein>
    <submittedName>
        <fullName evidence="1">Uncharacterized protein</fullName>
    </submittedName>
</protein>